<feature type="region of interest" description="Disordered" evidence="1">
    <location>
        <begin position="1"/>
        <end position="144"/>
    </location>
</feature>
<keyword evidence="3" id="KW-1185">Reference proteome</keyword>
<feature type="compositionally biased region" description="Low complexity" evidence="1">
    <location>
        <begin position="274"/>
        <end position="289"/>
    </location>
</feature>
<proteinExistence type="predicted"/>
<dbReference type="RefSeq" id="XP_069209244.1">
    <property type="nucleotide sequence ID" value="XM_069351826.1"/>
</dbReference>
<organism evidence="2 3">
    <name type="scientific">Vanrija albida</name>
    <dbReference type="NCBI Taxonomy" id="181172"/>
    <lineage>
        <taxon>Eukaryota</taxon>
        <taxon>Fungi</taxon>
        <taxon>Dikarya</taxon>
        <taxon>Basidiomycota</taxon>
        <taxon>Agaricomycotina</taxon>
        <taxon>Tremellomycetes</taxon>
        <taxon>Trichosporonales</taxon>
        <taxon>Trichosporonaceae</taxon>
        <taxon>Vanrija</taxon>
    </lineage>
</organism>
<dbReference type="Proteomes" id="UP001565368">
    <property type="component" value="Unassembled WGS sequence"/>
</dbReference>
<protein>
    <submittedName>
        <fullName evidence="2">Uncharacterized protein</fullName>
    </submittedName>
</protein>
<accession>A0ABR3Q3H8</accession>
<feature type="compositionally biased region" description="Pro residues" evidence="1">
    <location>
        <begin position="253"/>
        <end position="268"/>
    </location>
</feature>
<feature type="region of interest" description="Disordered" evidence="1">
    <location>
        <begin position="249"/>
        <end position="296"/>
    </location>
</feature>
<dbReference type="GeneID" id="95984322"/>
<dbReference type="EMBL" id="JBBXJM010000003">
    <property type="protein sequence ID" value="KAL1409300.1"/>
    <property type="molecule type" value="Genomic_DNA"/>
</dbReference>
<reference evidence="2 3" key="1">
    <citation type="submission" date="2023-08" db="EMBL/GenBank/DDBJ databases">
        <title>Annotated Genome Sequence of Vanrija albida AlHP1.</title>
        <authorList>
            <person name="Herzog R."/>
        </authorList>
    </citation>
    <scope>NUCLEOTIDE SEQUENCE [LARGE SCALE GENOMIC DNA]</scope>
    <source>
        <strain evidence="2 3">AlHP1</strain>
    </source>
</reference>
<gene>
    <name evidence="2" type="ORF">Q8F55_003279</name>
</gene>
<evidence type="ECO:0000256" key="1">
    <source>
        <dbReference type="SAM" id="MobiDB-lite"/>
    </source>
</evidence>
<evidence type="ECO:0000313" key="3">
    <source>
        <dbReference type="Proteomes" id="UP001565368"/>
    </source>
</evidence>
<feature type="compositionally biased region" description="Low complexity" evidence="1">
    <location>
        <begin position="160"/>
        <end position="180"/>
    </location>
</feature>
<name>A0ABR3Q3H8_9TREE</name>
<feature type="compositionally biased region" description="Low complexity" evidence="1">
    <location>
        <begin position="76"/>
        <end position="106"/>
    </location>
</feature>
<dbReference type="PRINTS" id="PR01217">
    <property type="entry name" value="PRICHEXTENSN"/>
</dbReference>
<feature type="region of interest" description="Disordered" evidence="1">
    <location>
        <begin position="160"/>
        <end position="235"/>
    </location>
</feature>
<sequence>MAAQPPSPSSTRAARALPTAPGDRRVSVGSLGSIDGASRRFGPRALPAPPPGQSPPTAVYSPPSITQAASPPPVTVSPVAALPGPTTLATPPPVLQAAAPAPGQVATSPYVPTLAQASPPAPHDVSPPAQPPTYDAYYESPTHRSDIKERIATAVANVQQANGAAAASPPPTAYYQSLSPPQSPPANGADGLAFGNLSIGGQADGLGPPNPPFGQQRAASPLPDHPKYHSNIPFPPPATWNVSSAPIVAPQATAPPPRFDAVLTPPPGQAAETAPQLQQSAPPQAQPGAHVPNHQPLDVCLGSRRRRFNLSHKQHRNCRLTKLVKCSNPPPPAMTLQWQRNWSYGTSGS</sequence>
<comment type="caution">
    <text evidence="2">The sequence shown here is derived from an EMBL/GenBank/DDBJ whole genome shotgun (WGS) entry which is preliminary data.</text>
</comment>
<evidence type="ECO:0000313" key="2">
    <source>
        <dbReference type="EMBL" id="KAL1409300.1"/>
    </source>
</evidence>